<sequence>MAATPSSSPSPPPDPLASAASTDAVSLYVATRKSCGAFSARRTSNFFPSSPFSSPSSFPPPPSPQTARHPNGNASTPPWYAPSKTRTLPRGRRVNALAAARASRLASVPELVKRRRSALGKRARTRAASRASPACVPPYESPFRAVRSSAASSVGCECPYRPAEYSPSRSTYACPSASRSVYPAADAMLSGYGAQCSTDRVLPPGRWAVAASCAA</sequence>
<gene>
    <name evidence="2" type="ORF">SAMD00023353_2701560</name>
</gene>
<name>A0A1S8A877_ROSNE</name>
<organism evidence="2">
    <name type="scientific">Rosellinia necatrix</name>
    <name type="common">White root-rot fungus</name>
    <dbReference type="NCBI Taxonomy" id="77044"/>
    <lineage>
        <taxon>Eukaryota</taxon>
        <taxon>Fungi</taxon>
        <taxon>Dikarya</taxon>
        <taxon>Ascomycota</taxon>
        <taxon>Pezizomycotina</taxon>
        <taxon>Sordariomycetes</taxon>
        <taxon>Xylariomycetidae</taxon>
        <taxon>Xylariales</taxon>
        <taxon>Xylariaceae</taxon>
        <taxon>Rosellinia</taxon>
    </lineage>
</organism>
<proteinExistence type="predicted"/>
<dbReference type="EMBL" id="DF977472">
    <property type="protein sequence ID" value="GAW26308.1"/>
    <property type="molecule type" value="Genomic_DNA"/>
</dbReference>
<evidence type="ECO:0000256" key="1">
    <source>
        <dbReference type="SAM" id="MobiDB-lite"/>
    </source>
</evidence>
<dbReference type="Proteomes" id="UP000054516">
    <property type="component" value="Unassembled WGS sequence"/>
</dbReference>
<feature type="region of interest" description="Disordered" evidence="1">
    <location>
        <begin position="1"/>
        <end position="21"/>
    </location>
</feature>
<accession>A0A1S8A877</accession>
<evidence type="ECO:0000313" key="2">
    <source>
        <dbReference type="EMBL" id="GAW26308.1"/>
    </source>
</evidence>
<protein>
    <submittedName>
        <fullName evidence="2">Putative glutamate-1-semialdehyde-aminomutase</fullName>
    </submittedName>
</protein>
<evidence type="ECO:0000313" key="3">
    <source>
        <dbReference type="Proteomes" id="UP000054516"/>
    </source>
</evidence>
<dbReference type="AlphaFoldDB" id="A0A1S8A877"/>
<reference evidence="2" key="1">
    <citation type="submission" date="2016-03" db="EMBL/GenBank/DDBJ databases">
        <title>Draft genome sequence of Rosellinia necatrix.</title>
        <authorList>
            <person name="Kanematsu S."/>
        </authorList>
    </citation>
    <scope>NUCLEOTIDE SEQUENCE [LARGE SCALE GENOMIC DNA]</scope>
    <source>
        <strain evidence="2">W97</strain>
    </source>
</reference>
<feature type="compositionally biased region" description="Polar residues" evidence="1">
    <location>
        <begin position="65"/>
        <end position="76"/>
    </location>
</feature>
<keyword evidence="3" id="KW-1185">Reference proteome</keyword>
<feature type="region of interest" description="Disordered" evidence="1">
    <location>
        <begin position="49"/>
        <end position="92"/>
    </location>
</feature>